<keyword evidence="2" id="KW-1185">Reference proteome</keyword>
<dbReference type="Proteomes" id="UP001163603">
    <property type="component" value="Chromosome 4"/>
</dbReference>
<accession>A0ACC0YWK2</accession>
<evidence type="ECO:0000313" key="2">
    <source>
        <dbReference type="Proteomes" id="UP001163603"/>
    </source>
</evidence>
<protein>
    <submittedName>
        <fullName evidence="1">Uncharacterized protein</fullName>
    </submittedName>
</protein>
<gene>
    <name evidence="1" type="ORF">Pint_17483</name>
</gene>
<proteinExistence type="predicted"/>
<comment type="caution">
    <text evidence="1">The sequence shown here is derived from an EMBL/GenBank/DDBJ whole genome shotgun (WGS) entry which is preliminary data.</text>
</comment>
<organism evidence="1 2">
    <name type="scientific">Pistacia integerrima</name>
    <dbReference type="NCBI Taxonomy" id="434235"/>
    <lineage>
        <taxon>Eukaryota</taxon>
        <taxon>Viridiplantae</taxon>
        <taxon>Streptophyta</taxon>
        <taxon>Embryophyta</taxon>
        <taxon>Tracheophyta</taxon>
        <taxon>Spermatophyta</taxon>
        <taxon>Magnoliopsida</taxon>
        <taxon>eudicotyledons</taxon>
        <taxon>Gunneridae</taxon>
        <taxon>Pentapetalae</taxon>
        <taxon>rosids</taxon>
        <taxon>malvids</taxon>
        <taxon>Sapindales</taxon>
        <taxon>Anacardiaceae</taxon>
        <taxon>Pistacia</taxon>
    </lineage>
</organism>
<dbReference type="EMBL" id="CM047739">
    <property type="protein sequence ID" value="KAJ0043119.1"/>
    <property type="molecule type" value="Genomic_DNA"/>
</dbReference>
<sequence>MRSWWGKSSSKKKASKENFISTLHQKLKTTPEGKQSSRSGGSRRHCNDTVSELGSQSRAESRSTSPSKKVYRCQSFAERSDAQPLPLPGPHPAAVDRTDSEISVSAKPRLEKDGDLVTASFSSDCSIDSDDPADSHNRSPLANDYDNGTRTALSSGSG</sequence>
<reference evidence="2" key="1">
    <citation type="journal article" date="2023" name="G3 (Bethesda)">
        <title>Genome assembly and association tests identify interacting loci associated with vigor, precocity, and sex in interspecific pistachio rootstocks.</title>
        <authorList>
            <person name="Palmer W."/>
            <person name="Jacygrad E."/>
            <person name="Sagayaradj S."/>
            <person name="Cavanaugh K."/>
            <person name="Han R."/>
            <person name="Bertier L."/>
            <person name="Beede B."/>
            <person name="Kafkas S."/>
            <person name="Golino D."/>
            <person name="Preece J."/>
            <person name="Michelmore R."/>
        </authorList>
    </citation>
    <scope>NUCLEOTIDE SEQUENCE [LARGE SCALE GENOMIC DNA]</scope>
</reference>
<name>A0ACC0YWK2_9ROSI</name>
<evidence type="ECO:0000313" key="1">
    <source>
        <dbReference type="EMBL" id="KAJ0043119.1"/>
    </source>
</evidence>